<sequence length="147" mass="16856">DNPNAIAVQNFQVRFSVNVWCGMIDGMLIGPVILQNRMTGQSYFDFLQNTLPPQLEDISLATRRTIYFQHDGAPPHNTHLVAEHIDAVFSHRWIGGGETVQWPPRSPDLTPMDFCLWGWLKYEVYKTKVNTQDELFARVIAAVDQIR</sequence>
<dbReference type="AlphaFoldDB" id="E2B558"/>
<evidence type="ECO:0000259" key="1">
    <source>
        <dbReference type="Pfam" id="PF13358"/>
    </source>
</evidence>
<dbReference type="InterPro" id="IPR036397">
    <property type="entry name" value="RNaseH_sf"/>
</dbReference>
<keyword evidence="3" id="KW-1185">Reference proteome</keyword>
<dbReference type="PANTHER" id="PTHR47326:SF1">
    <property type="entry name" value="HTH PSQ-TYPE DOMAIN-CONTAINING PROTEIN"/>
    <property type="match status" value="1"/>
</dbReference>
<evidence type="ECO:0000313" key="3">
    <source>
        <dbReference type="Proteomes" id="UP000008237"/>
    </source>
</evidence>
<dbReference type="OMA" id="ELRACIM"/>
<dbReference type="InterPro" id="IPR038717">
    <property type="entry name" value="Tc1-like_DDE_dom"/>
</dbReference>
<reference evidence="2 3" key="1">
    <citation type="journal article" date="2010" name="Science">
        <title>Genomic comparison of the ants Camponotus floridanus and Harpegnathos saltator.</title>
        <authorList>
            <person name="Bonasio R."/>
            <person name="Zhang G."/>
            <person name="Ye C."/>
            <person name="Mutti N.S."/>
            <person name="Fang X."/>
            <person name="Qin N."/>
            <person name="Donahue G."/>
            <person name="Yang P."/>
            <person name="Li Q."/>
            <person name="Li C."/>
            <person name="Zhang P."/>
            <person name="Huang Z."/>
            <person name="Berger S.L."/>
            <person name="Reinberg D."/>
            <person name="Wang J."/>
            <person name="Liebig J."/>
        </authorList>
    </citation>
    <scope>NUCLEOTIDE SEQUENCE [LARGE SCALE GENOMIC DNA]</scope>
    <source>
        <strain evidence="2 3">R22 G/1</strain>
    </source>
</reference>
<dbReference type="Proteomes" id="UP000008237">
    <property type="component" value="Unassembled WGS sequence"/>
</dbReference>
<dbReference type="InParanoid" id="E2B558"/>
<dbReference type="OrthoDB" id="7699088at2759"/>
<accession>E2B558</accession>
<dbReference type="EMBL" id="GL445720">
    <property type="protein sequence ID" value="EFN89173.1"/>
    <property type="molecule type" value="Genomic_DNA"/>
</dbReference>
<dbReference type="Gene3D" id="3.30.420.10">
    <property type="entry name" value="Ribonuclease H-like superfamily/Ribonuclease H"/>
    <property type="match status" value="1"/>
</dbReference>
<name>E2B558_HARSA</name>
<dbReference type="PANTHER" id="PTHR47326">
    <property type="entry name" value="TRANSPOSABLE ELEMENT TC3 TRANSPOSASE-LIKE PROTEIN"/>
    <property type="match status" value="1"/>
</dbReference>
<evidence type="ECO:0000313" key="2">
    <source>
        <dbReference type="EMBL" id="EFN89173.1"/>
    </source>
</evidence>
<proteinExistence type="predicted"/>
<dbReference type="GO" id="GO:0003676">
    <property type="term" value="F:nucleic acid binding"/>
    <property type="evidence" value="ECO:0007669"/>
    <property type="project" value="InterPro"/>
</dbReference>
<organism evidence="3">
    <name type="scientific">Harpegnathos saltator</name>
    <name type="common">Jerdon's jumping ant</name>
    <dbReference type="NCBI Taxonomy" id="610380"/>
    <lineage>
        <taxon>Eukaryota</taxon>
        <taxon>Metazoa</taxon>
        <taxon>Ecdysozoa</taxon>
        <taxon>Arthropoda</taxon>
        <taxon>Hexapoda</taxon>
        <taxon>Insecta</taxon>
        <taxon>Pterygota</taxon>
        <taxon>Neoptera</taxon>
        <taxon>Endopterygota</taxon>
        <taxon>Hymenoptera</taxon>
        <taxon>Apocrita</taxon>
        <taxon>Aculeata</taxon>
        <taxon>Formicoidea</taxon>
        <taxon>Formicidae</taxon>
        <taxon>Ponerinae</taxon>
        <taxon>Ponerini</taxon>
        <taxon>Harpegnathos</taxon>
    </lineage>
</organism>
<dbReference type="STRING" id="610380.E2B558"/>
<feature type="non-terminal residue" evidence="2">
    <location>
        <position position="147"/>
    </location>
</feature>
<feature type="non-terminal residue" evidence="2">
    <location>
        <position position="1"/>
    </location>
</feature>
<protein>
    <recommendedName>
        <fullName evidence="1">Tc1-like transposase DDE domain-containing protein</fullName>
    </recommendedName>
</protein>
<dbReference type="Pfam" id="PF13358">
    <property type="entry name" value="DDE_3"/>
    <property type="match status" value="1"/>
</dbReference>
<feature type="domain" description="Tc1-like transposase DDE" evidence="1">
    <location>
        <begin position="16"/>
        <end position="135"/>
    </location>
</feature>
<gene>
    <name evidence="2" type="ORF">EAI_12527</name>
</gene>